<feature type="compositionally biased region" description="Basic and acidic residues" evidence="1">
    <location>
        <begin position="62"/>
        <end position="78"/>
    </location>
</feature>
<sequence>MVFQEDRSAITAHHKRGMPIAEIAKLLKIQACSSPLHLQTFPGDRQDQGPSEKRKTTKRKDLRAEKGGQTKDRAEFREKHHKTRQGTQSRLRDDVQANQGESGTQTIRS</sequence>
<feature type="compositionally biased region" description="Polar residues" evidence="1">
    <location>
        <begin position="96"/>
        <end position="109"/>
    </location>
</feature>
<reference evidence="2 3" key="1">
    <citation type="journal article" date="2015" name="Genome Biol.">
        <title>Comparative genomics of Steinernema reveals deeply conserved gene regulatory networks.</title>
        <authorList>
            <person name="Dillman A.R."/>
            <person name="Macchietto M."/>
            <person name="Porter C.F."/>
            <person name="Rogers A."/>
            <person name="Williams B."/>
            <person name="Antoshechkin I."/>
            <person name="Lee M.M."/>
            <person name="Goodwin Z."/>
            <person name="Lu X."/>
            <person name="Lewis E.E."/>
            <person name="Goodrich-Blair H."/>
            <person name="Stock S.P."/>
            <person name="Adams B.J."/>
            <person name="Sternberg P.W."/>
            <person name="Mortazavi A."/>
        </authorList>
    </citation>
    <scope>NUCLEOTIDE SEQUENCE [LARGE SCALE GENOMIC DNA]</scope>
    <source>
        <strain evidence="2 3">ALL</strain>
    </source>
</reference>
<evidence type="ECO:0000313" key="3">
    <source>
        <dbReference type="Proteomes" id="UP000298663"/>
    </source>
</evidence>
<feature type="compositionally biased region" description="Basic and acidic residues" evidence="1">
    <location>
        <begin position="44"/>
        <end position="54"/>
    </location>
</feature>
<dbReference type="Proteomes" id="UP000298663">
    <property type="component" value="Unassembled WGS sequence"/>
</dbReference>
<name>A0A4U5MC87_STECR</name>
<organism evidence="2 3">
    <name type="scientific">Steinernema carpocapsae</name>
    <name type="common">Entomopathogenic nematode</name>
    <dbReference type="NCBI Taxonomy" id="34508"/>
    <lineage>
        <taxon>Eukaryota</taxon>
        <taxon>Metazoa</taxon>
        <taxon>Ecdysozoa</taxon>
        <taxon>Nematoda</taxon>
        <taxon>Chromadorea</taxon>
        <taxon>Rhabditida</taxon>
        <taxon>Tylenchina</taxon>
        <taxon>Panagrolaimomorpha</taxon>
        <taxon>Strongyloidoidea</taxon>
        <taxon>Steinernematidae</taxon>
        <taxon>Steinernema</taxon>
    </lineage>
</organism>
<dbReference type="EMBL" id="AZBU02000008">
    <property type="protein sequence ID" value="TKR66652.1"/>
    <property type="molecule type" value="Genomic_DNA"/>
</dbReference>
<protein>
    <submittedName>
        <fullName evidence="2">Uncharacterized protein</fullName>
    </submittedName>
</protein>
<proteinExistence type="predicted"/>
<evidence type="ECO:0000256" key="1">
    <source>
        <dbReference type="SAM" id="MobiDB-lite"/>
    </source>
</evidence>
<comment type="caution">
    <text evidence="2">The sequence shown here is derived from an EMBL/GenBank/DDBJ whole genome shotgun (WGS) entry which is preliminary data.</text>
</comment>
<keyword evidence="3" id="KW-1185">Reference proteome</keyword>
<evidence type="ECO:0000313" key="2">
    <source>
        <dbReference type="EMBL" id="TKR66652.1"/>
    </source>
</evidence>
<accession>A0A4U5MC87</accession>
<feature type="region of interest" description="Disordered" evidence="1">
    <location>
        <begin position="37"/>
        <end position="109"/>
    </location>
</feature>
<gene>
    <name evidence="2" type="ORF">L596_022917</name>
</gene>
<dbReference type="AlphaFoldDB" id="A0A4U5MC87"/>
<reference evidence="2 3" key="2">
    <citation type="journal article" date="2019" name="G3 (Bethesda)">
        <title>Hybrid Assembly of the Genome of the Entomopathogenic Nematode Steinernema carpocapsae Identifies the X-Chromosome.</title>
        <authorList>
            <person name="Serra L."/>
            <person name="Macchietto M."/>
            <person name="Macias-Munoz A."/>
            <person name="McGill C.J."/>
            <person name="Rodriguez I.M."/>
            <person name="Rodriguez B."/>
            <person name="Murad R."/>
            <person name="Mortazavi A."/>
        </authorList>
    </citation>
    <scope>NUCLEOTIDE SEQUENCE [LARGE SCALE GENOMIC DNA]</scope>
    <source>
        <strain evidence="2 3">ALL</strain>
    </source>
</reference>